<dbReference type="AlphaFoldDB" id="A0AAQ3TYI6"/>
<evidence type="ECO:0000313" key="1">
    <source>
        <dbReference type="EMBL" id="WVZ82484.1"/>
    </source>
</evidence>
<name>A0AAQ3TYI6_PASNO</name>
<accession>A0AAQ3TYI6</accession>
<dbReference type="Proteomes" id="UP001341281">
    <property type="component" value="Chromosome 06"/>
</dbReference>
<organism evidence="1 2">
    <name type="scientific">Paspalum notatum var. saurae</name>
    <dbReference type="NCBI Taxonomy" id="547442"/>
    <lineage>
        <taxon>Eukaryota</taxon>
        <taxon>Viridiplantae</taxon>
        <taxon>Streptophyta</taxon>
        <taxon>Embryophyta</taxon>
        <taxon>Tracheophyta</taxon>
        <taxon>Spermatophyta</taxon>
        <taxon>Magnoliopsida</taxon>
        <taxon>Liliopsida</taxon>
        <taxon>Poales</taxon>
        <taxon>Poaceae</taxon>
        <taxon>PACMAD clade</taxon>
        <taxon>Panicoideae</taxon>
        <taxon>Andropogonodae</taxon>
        <taxon>Paspaleae</taxon>
        <taxon>Paspalinae</taxon>
        <taxon>Paspalum</taxon>
    </lineage>
</organism>
<dbReference type="EMBL" id="CP144750">
    <property type="protein sequence ID" value="WVZ82484.1"/>
    <property type="molecule type" value="Genomic_DNA"/>
</dbReference>
<feature type="non-terminal residue" evidence="1">
    <location>
        <position position="83"/>
    </location>
</feature>
<proteinExistence type="predicted"/>
<reference evidence="1 2" key="1">
    <citation type="submission" date="2024-02" db="EMBL/GenBank/DDBJ databases">
        <title>High-quality chromosome-scale genome assembly of Pensacola bahiagrass (Paspalum notatum Flugge var. saurae).</title>
        <authorList>
            <person name="Vega J.M."/>
            <person name="Podio M."/>
            <person name="Orjuela J."/>
            <person name="Siena L.A."/>
            <person name="Pessino S.C."/>
            <person name="Combes M.C."/>
            <person name="Mariac C."/>
            <person name="Albertini E."/>
            <person name="Pupilli F."/>
            <person name="Ortiz J.P.A."/>
            <person name="Leblanc O."/>
        </authorList>
    </citation>
    <scope>NUCLEOTIDE SEQUENCE [LARGE SCALE GENOMIC DNA]</scope>
    <source>
        <strain evidence="1">R1</strain>
        <tissue evidence="1">Leaf</tissue>
    </source>
</reference>
<gene>
    <name evidence="1" type="ORF">U9M48_029741</name>
</gene>
<evidence type="ECO:0000313" key="2">
    <source>
        <dbReference type="Proteomes" id="UP001341281"/>
    </source>
</evidence>
<protein>
    <submittedName>
        <fullName evidence="1">Uncharacterized protein</fullName>
    </submittedName>
</protein>
<keyword evidence="2" id="KW-1185">Reference proteome</keyword>
<sequence length="83" mass="9496">MTQLARQLLVENYFQTPSLALWATENFWKGSSFSKEGKPYKANVKVFYNANLCSSFSKEGKPYKANVKESFSKEGKPYKSNVK</sequence>